<dbReference type="AlphaFoldDB" id="A0A6G5NKQ4"/>
<keyword evidence="1" id="KW-0472">Membrane</keyword>
<evidence type="ECO:0000313" key="2">
    <source>
        <dbReference type="EMBL" id="QBI37903.1"/>
    </source>
</evidence>
<reference evidence="2" key="1">
    <citation type="submission" date="2018-01" db="EMBL/GenBank/DDBJ databases">
        <title>Mitochondrial genome sequences of Tetrahymena rostrata.</title>
        <authorList>
            <person name="Billman-Jacobe H."/>
            <person name="Young N."/>
        </authorList>
    </citation>
    <scope>NUCLEOTIDE SEQUENCE</scope>
    <source>
        <strain evidence="2">TRAUS</strain>
    </source>
</reference>
<dbReference type="EMBL" id="MG744346">
    <property type="protein sequence ID" value="QBI37903.1"/>
    <property type="molecule type" value="Genomic_DNA"/>
</dbReference>
<organism evidence="2">
    <name type="scientific">Tetrahymena rostrata</name>
    <dbReference type="NCBI Taxonomy" id="5909"/>
    <lineage>
        <taxon>Eukaryota</taxon>
        <taxon>Sar</taxon>
        <taxon>Alveolata</taxon>
        <taxon>Ciliophora</taxon>
        <taxon>Intramacronucleata</taxon>
        <taxon>Oligohymenophorea</taxon>
        <taxon>Hymenostomatida</taxon>
        <taxon>Tetrahymenina</taxon>
        <taxon>Tetrahymenidae</taxon>
        <taxon>Tetrahymena</taxon>
    </lineage>
</organism>
<feature type="transmembrane region" description="Helical" evidence="1">
    <location>
        <begin position="20"/>
        <end position="42"/>
    </location>
</feature>
<gene>
    <name evidence="2" type="primary">ymf67</name>
</gene>
<keyword evidence="2" id="KW-0496">Mitochondrion</keyword>
<feature type="transmembrane region" description="Helical" evidence="1">
    <location>
        <begin position="386"/>
        <end position="412"/>
    </location>
</feature>
<sequence length="460" mass="55925">MKNHMLYLNCSLYMSALLLHYIWLVLYIIFSIIFSVFVFLFYRKKKSDLSKYKNNYFSKIILIFFANKNLNLFNQYLTTSEINFIEIERSRNWPTLNFIHSNINKINKNNKNIFDKKSFKNYYNTFNFLKENKINLNIENSENFLLNFSIIINILKLKYKKFYYLNILDLLVLLLLAKNSISNKKFNISIFNTNYFNDYVNYIKLTNIDNTNKNSYLLVINGNTNRTISTKFKPIVIKSNNVFNNLNNFIYNTNSNKNLLINLNENFINNLKKIFKISFSSSNITKYISNYTTNNSIILYLRKNKIFNKSRYSRNRQTYRTGAYWCLYVNIIAVIAFYFWFYKFTFNFGYVWWILYIFILSFFLPRALKYKFYNPIKILNEIKLSLVWLYTIFKNILNFNFKYLNIIFIWMYKSILVKSNQLFFITKLAKINKIDFIYIWQSFNFIKQTNNLILFIWNKI</sequence>
<proteinExistence type="predicted"/>
<geneLocation type="mitochondrion" evidence="2"/>
<feature type="transmembrane region" description="Helical" evidence="1">
    <location>
        <begin position="348"/>
        <end position="365"/>
    </location>
</feature>
<keyword evidence="1" id="KW-1133">Transmembrane helix</keyword>
<evidence type="ECO:0000256" key="1">
    <source>
        <dbReference type="SAM" id="Phobius"/>
    </source>
</evidence>
<protein>
    <submittedName>
        <fullName evidence="2">Ymf67</fullName>
    </submittedName>
</protein>
<keyword evidence="1" id="KW-0812">Transmembrane</keyword>
<name>A0A6G5NKQ4_TETRO</name>
<feature type="transmembrane region" description="Helical" evidence="1">
    <location>
        <begin position="322"/>
        <end position="342"/>
    </location>
</feature>
<accession>A0A6G5NKQ4</accession>